<keyword evidence="3" id="KW-1185">Reference proteome</keyword>
<name>A0A9P0Z5X0_CUSEU</name>
<evidence type="ECO:0000313" key="3">
    <source>
        <dbReference type="Proteomes" id="UP001152484"/>
    </source>
</evidence>
<dbReference type="OrthoDB" id="1326008at2759"/>
<keyword evidence="1" id="KW-0472">Membrane</keyword>
<dbReference type="AlphaFoldDB" id="A0A9P0Z5X0"/>
<evidence type="ECO:0000256" key="1">
    <source>
        <dbReference type="SAM" id="Phobius"/>
    </source>
</evidence>
<dbReference type="Proteomes" id="UP001152484">
    <property type="component" value="Unassembled WGS sequence"/>
</dbReference>
<reference evidence="2" key="1">
    <citation type="submission" date="2022-07" db="EMBL/GenBank/DDBJ databases">
        <authorList>
            <person name="Macas J."/>
            <person name="Novak P."/>
            <person name="Neumann P."/>
        </authorList>
    </citation>
    <scope>NUCLEOTIDE SEQUENCE</scope>
</reference>
<keyword evidence="1" id="KW-1133">Transmembrane helix</keyword>
<proteinExistence type="predicted"/>
<organism evidence="2 3">
    <name type="scientific">Cuscuta europaea</name>
    <name type="common">European dodder</name>
    <dbReference type="NCBI Taxonomy" id="41803"/>
    <lineage>
        <taxon>Eukaryota</taxon>
        <taxon>Viridiplantae</taxon>
        <taxon>Streptophyta</taxon>
        <taxon>Embryophyta</taxon>
        <taxon>Tracheophyta</taxon>
        <taxon>Spermatophyta</taxon>
        <taxon>Magnoliopsida</taxon>
        <taxon>eudicotyledons</taxon>
        <taxon>Gunneridae</taxon>
        <taxon>Pentapetalae</taxon>
        <taxon>asterids</taxon>
        <taxon>lamiids</taxon>
        <taxon>Solanales</taxon>
        <taxon>Convolvulaceae</taxon>
        <taxon>Cuscuteae</taxon>
        <taxon>Cuscuta</taxon>
        <taxon>Cuscuta subgen. Cuscuta</taxon>
    </lineage>
</organism>
<evidence type="ECO:0000313" key="2">
    <source>
        <dbReference type="EMBL" id="CAH9087988.1"/>
    </source>
</evidence>
<accession>A0A9P0Z5X0</accession>
<feature type="transmembrane region" description="Helical" evidence="1">
    <location>
        <begin position="163"/>
        <end position="184"/>
    </location>
</feature>
<comment type="caution">
    <text evidence="2">The sequence shown here is derived from an EMBL/GenBank/DDBJ whole genome shotgun (WGS) entry which is preliminary data.</text>
</comment>
<sequence length="216" mass="25150">MKGNQRKAIEVLTQVYGRMEMNEHDEVKDNPRDYDRLDSKVDVERLLVRPPPEPPPEKERTARVWRLLLISTFACFVCYFIIQDVRNNSCFVDIKRRSFGYFFIIQVRFVRGSDKACTVAKSFETLTWSANSLALFMVVYSVSSQRVGETFDYAEPHRKVWRFLIVGLLLSLITTEYNIISFLYTPSISETSSTFDFTHTKKINLTLLWSALFGTV</sequence>
<feature type="transmembrane region" description="Helical" evidence="1">
    <location>
        <begin position="64"/>
        <end position="82"/>
    </location>
</feature>
<dbReference type="EMBL" id="CAMAPE010000019">
    <property type="protein sequence ID" value="CAH9087988.1"/>
    <property type="molecule type" value="Genomic_DNA"/>
</dbReference>
<keyword evidence="1" id="KW-0812">Transmembrane</keyword>
<protein>
    <submittedName>
        <fullName evidence="2">Uncharacterized protein</fullName>
    </submittedName>
</protein>
<gene>
    <name evidence="2" type="ORF">CEURO_LOCUS10310</name>
</gene>
<feature type="transmembrane region" description="Helical" evidence="1">
    <location>
        <begin position="125"/>
        <end position="142"/>
    </location>
</feature>